<dbReference type="EMBL" id="ML986596">
    <property type="protein sequence ID" value="KAF2266586.1"/>
    <property type="molecule type" value="Genomic_DNA"/>
</dbReference>
<dbReference type="Pfam" id="PF05794">
    <property type="entry name" value="Tcp11"/>
    <property type="match status" value="1"/>
</dbReference>
<organism evidence="3 4">
    <name type="scientific">Lojkania enalia</name>
    <dbReference type="NCBI Taxonomy" id="147567"/>
    <lineage>
        <taxon>Eukaryota</taxon>
        <taxon>Fungi</taxon>
        <taxon>Dikarya</taxon>
        <taxon>Ascomycota</taxon>
        <taxon>Pezizomycotina</taxon>
        <taxon>Dothideomycetes</taxon>
        <taxon>Pleosporomycetidae</taxon>
        <taxon>Pleosporales</taxon>
        <taxon>Pleosporales incertae sedis</taxon>
        <taxon>Lojkania</taxon>
    </lineage>
</organism>
<feature type="region of interest" description="Disordered" evidence="2">
    <location>
        <begin position="67"/>
        <end position="92"/>
    </location>
</feature>
<comment type="caution">
    <text evidence="3">The sequence shown here is derived from an EMBL/GenBank/DDBJ whole genome shotgun (WGS) entry which is preliminary data.</text>
</comment>
<dbReference type="OrthoDB" id="276323at2759"/>
<feature type="region of interest" description="Disordered" evidence="2">
    <location>
        <begin position="641"/>
        <end position="699"/>
    </location>
</feature>
<proteinExistence type="inferred from homology"/>
<evidence type="ECO:0000313" key="4">
    <source>
        <dbReference type="Proteomes" id="UP000800093"/>
    </source>
</evidence>
<feature type="compositionally biased region" description="Low complexity" evidence="2">
    <location>
        <begin position="591"/>
        <end position="610"/>
    </location>
</feature>
<feature type="compositionally biased region" description="Polar residues" evidence="2">
    <location>
        <begin position="690"/>
        <end position="699"/>
    </location>
</feature>
<feature type="compositionally biased region" description="Low complexity" evidence="2">
    <location>
        <begin position="641"/>
        <end position="651"/>
    </location>
</feature>
<dbReference type="InterPro" id="IPR008862">
    <property type="entry name" value="Tcp11"/>
</dbReference>
<reference evidence="4" key="1">
    <citation type="journal article" date="2020" name="Stud. Mycol.">
        <title>101 Dothideomycetes genomes: A test case for predicting lifestyles and emergence of pathogens.</title>
        <authorList>
            <person name="Haridas S."/>
            <person name="Albert R."/>
            <person name="Binder M."/>
            <person name="Bloem J."/>
            <person name="LaButti K."/>
            <person name="Salamov A."/>
            <person name="Andreopoulos B."/>
            <person name="Baker S."/>
            <person name="Barry K."/>
            <person name="Bills G."/>
            <person name="Bluhm B."/>
            <person name="Cannon C."/>
            <person name="Castanera R."/>
            <person name="Culley D."/>
            <person name="Daum C."/>
            <person name="Ezra D."/>
            <person name="Gonzalez J."/>
            <person name="Henrissat B."/>
            <person name="Kuo A."/>
            <person name="Liang C."/>
            <person name="Lipzen A."/>
            <person name="Lutzoni F."/>
            <person name="Magnuson J."/>
            <person name="Mondo S."/>
            <person name="Nolan M."/>
            <person name="Ohm R."/>
            <person name="Pangilinan J."/>
            <person name="Park H.-J."/>
            <person name="Ramirez L."/>
            <person name="Alfaro M."/>
            <person name="Sun H."/>
            <person name="Tritt A."/>
            <person name="Yoshinaga Y."/>
            <person name="Zwiers L.-H."/>
            <person name="Turgeon B."/>
            <person name="Goodwin S."/>
            <person name="Spatafora J."/>
            <person name="Crous P."/>
            <person name="Grigoriev I."/>
        </authorList>
    </citation>
    <scope>NUCLEOTIDE SEQUENCE [LARGE SCALE GENOMIC DNA]</scope>
    <source>
        <strain evidence="4">CBS 304.66</strain>
    </source>
</reference>
<dbReference type="PANTHER" id="PTHR12832:SF11">
    <property type="entry name" value="LD23868P"/>
    <property type="match status" value="1"/>
</dbReference>
<evidence type="ECO:0000256" key="2">
    <source>
        <dbReference type="SAM" id="MobiDB-lite"/>
    </source>
</evidence>
<comment type="similarity">
    <text evidence="1">Belongs to the TCP11 family.</text>
</comment>
<accession>A0A9P4KEC8</accession>
<dbReference type="Proteomes" id="UP000800093">
    <property type="component" value="Unassembled WGS sequence"/>
</dbReference>
<feature type="region of interest" description="Disordered" evidence="2">
    <location>
        <begin position="586"/>
        <end position="614"/>
    </location>
</feature>
<evidence type="ECO:0000256" key="1">
    <source>
        <dbReference type="ARBA" id="ARBA00010954"/>
    </source>
</evidence>
<keyword evidence="4" id="KW-1185">Reference proteome</keyword>
<protein>
    <submittedName>
        <fullName evidence="3">Uncharacterized protein</fullName>
    </submittedName>
</protein>
<feature type="region of interest" description="Disordered" evidence="2">
    <location>
        <begin position="1"/>
        <end position="35"/>
    </location>
</feature>
<dbReference type="GO" id="GO:0010737">
    <property type="term" value="P:protein kinase A signaling"/>
    <property type="evidence" value="ECO:0007669"/>
    <property type="project" value="TreeGrafter"/>
</dbReference>
<evidence type="ECO:0000313" key="3">
    <source>
        <dbReference type="EMBL" id="KAF2266586.1"/>
    </source>
</evidence>
<dbReference type="PANTHER" id="PTHR12832">
    <property type="entry name" value="TESTIS-SPECIFIC PROTEIN PBS13 T-COMPLEX 11"/>
    <property type="match status" value="1"/>
</dbReference>
<sequence>MTVRHKLQNNPDGFRRQQEMGAQTPEAAGGNATLIPADHPPYHPLPPTAVGVEGQSLSIGAAGQPWDRSIKNQEASSYEEKHGMKHGSGLPRKHILVGKDDLPPISMPTTHFVERPIPDQLVELIMNMTTATEAEVLGDAFLHAQLWPPITKQSLSELDIQNIITNIKLRHDVNFDRDLSFRPNNDGIRGQEKEKASNMYWLALVAELVLYMRFFQGTPLPFNSNHSSLQELTSQTKKRIPNMFHTIQDVLKSLVPDRDHSRVDEYLDVPVLMQRIEKGVVDLPRLAEWLSHLLKEHCAPMRDDLVDSMVEFTRSGVARNDLKSIVKGLRELLGILEAMKLDVANHQIRNLKTLLIEDTINFERHYHLDRLVKGQAHVNIEAAQQWYTSVLEACHPPCTPPKDNSRFQLEVFGRAVVSTLFSMSHTCKFPDTFYLDRDRFRQIKLEIDDMVFLNICFEMFGYLQREFGYNGPISSSRKHALRVALSAVLGAAGQGISQWTMNCENISLELIRQALSATGQQLSINADLVQRVSLHLNAKFRYSFSDHVDALKRALLPQILASTNRHLNSSPMELFNAFVTLPSPPPPPYAPSQLSGSVQSNTSDTSSSHSEQMTEVSNRISHIILLHWRIWAQIAYVPEETPTSKTTSEETLPMNSPPPPAPSPSHLDSATSSHVVPMKTGEPRDAGQEPQFTTHRAPS</sequence>
<name>A0A9P4KEC8_9PLEO</name>
<gene>
    <name evidence="3" type="ORF">CC78DRAFT_118661</name>
</gene>
<dbReference type="AlphaFoldDB" id="A0A9P4KEC8"/>